<dbReference type="InterPro" id="IPR053735">
    <property type="entry name" value="Type_III_TA_endoRNase"/>
</dbReference>
<dbReference type="EMBL" id="AODH01000080">
    <property type="protein sequence ID" value="EUJ34102.1"/>
    <property type="molecule type" value="Genomic_DNA"/>
</dbReference>
<dbReference type="Proteomes" id="UP000019243">
    <property type="component" value="Unassembled WGS sequence"/>
</dbReference>
<proteinExistence type="predicted"/>
<reference evidence="1 2" key="1">
    <citation type="submission" date="2012-12" db="EMBL/GenBank/DDBJ databases">
        <title>Novel taxa of Listeriaceae from agricultural environments in the United States.</title>
        <authorList>
            <person name="den Bakker H.C."/>
            <person name="Allred A."/>
            <person name="Warchocki S."/>
            <person name="Wright E.M."/>
            <person name="Burrell A."/>
            <person name="Nightingale K.K."/>
            <person name="Kephart D."/>
            <person name="Wiedmann M."/>
        </authorList>
    </citation>
    <scope>NUCLEOTIDE SEQUENCE [LARGE SCALE GENOMIC DNA]</scope>
    <source>
        <strain evidence="1 2">FSL F6-1037</strain>
    </source>
</reference>
<organism evidence="1 2">
    <name type="scientific">Brochothrix campestris FSL F6-1037</name>
    <dbReference type="NCBI Taxonomy" id="1265861"/>
    <lineage>
        <taxon>Bacteria</taxon>
        <taxon>Bacillati</taxon>
        <taxon>Bacillota</taxon>
        <taxon>Bacilli</taxon>
        <taxon>Bacillales</taxon>
        <taxon>Listeriaceae</taxon>
        <taxon>Brochothrix</taxon>
    </lineage>
</organism>
<dbReference type="AlphaFoldDB" id="W7CB03"/>
<sequence>MKLVKIQSDFINQLRSIDSKVRTKKERPYIGIVLKVNNLDYFAPLASPKPKHKTMKSNIDLIKIDKGNLGVIDLENMIPIPSSEVIHFDFNDCNEKERTLLTNQHREISKIEKTIHENSNKVYTYCENKKEPFYSRCVNFKKIEDVVLENYSITENEKKL</sequence>
<dbReference type="GO" id="GO:0003723">
    <property type="term" value="F:RNA binding"/>
    <property type="evidence" value="ECO:0007669"/>
    <property type="project" value="InterPro"/>
</dbReference>
<evidence type="ECO:0008006" key="3">
    <source>
        <dbReference type="Google" id="ProtNLM"/>
    </source>
</evidence>
<dbReference type="GO" id="GO:0004521">
    <property type="term" value="F:RNA endonuclease activity"/>
    <property type="evidence" value="ECO:0007669"/>
    <property type="project" value="InterPro"/>
</dbReference>
<gene>
    <name evidence="1" type="ORF">BCAMP_12763</name>
</gene>
<dbReference type="RefSeq" id="WP_035315830.1">
    <property type="nucleotide sequence ID" value="NZ_AODH01000080.1"/>
</dbReference>
<evidence type="ECO:0000313" key="2">
    <source>
        <dbReference type="Proteomes" id="UP000019243"/>
    </source>
</evidence>
<protein>
    <recommendedName>
        <fullName evidence="3">Type III toxin-antitoxin system ToxN/AbiQ family toxin</fullName>
    </recommendedName>
</protein>
<name>W7CB03_9LIST</name>
<dbReference type="InterPro" id="IPR025911">
    <property type="entry name" value="ToxN/AbiQ_toxin"/>
</dbReference>
<dbReference type="Gene3D" id="3.10.129.130">
    <property type="match status" value="1"/>
</dbReference>
<accession>W7CB03</accession>
<keyword evidence="2" id="KW-1185">Reference proteome</keyword>
<comment type="caution">
    <text evidence="1">The sequence shown here is derived from an EMBL/GenBank/DDBJ whole genome shotgun (WGS) entry which is preliminary data.</text>
</comment>
<evidence type="ECO:0000313" key="1">
    <source>
        <dbReference type="EMBL" id="EUJ34102.1"/>
    </source>
</evidence>
<dbReference type="Pfam" id="PF13958">
    <property type="entry name" value="ToxN_toxin"/>
    <property type="match status" value="1"/>
</dbReference>